<sequence>MKGLFVRGSLLTLRQANILIVILVLIAFYGVHNAWVEREQGYVKARQYAYQQTLLAHQLNAIDFVVRRLNGYVVYSADYPDQIEGVGVRGSWPLADWQRMLEQIQQNLWLTPEFVNWQRDLEHPNQWYGDIFWRIHRPDVLKPNHDWLPLSSDASPRTPVLLLSVVHDKRSAALLRVDGEEHWVSEGTWLPALSATIEGIQEQSILLRYGTGELKVLSLHGVKHPLWSKQQEG</sequence>
<accession>A0ABW4AZQ5</accession>
<evidence type="ECO:0000313" key="3">
    <source>
        <dbReference type="Proteomes" id="UP001597059"/>
    </source>
</evidence>
<keyword evidence="1" id="KW-1133">Transmembrane helix</keyword>
<evidence type="ECO:0000256" key="1">
    <source>
        <dbReference type="SAM" id="Phobius"/>
    </source>
</evidence>
<dbReference type="EMBL" id="JBHTMN010000006">
    <property type="protein sequence ID" value="MFD1382726.1"/>
    <property type="molecule type" value="Genomic_DNA"/>
</dbReference>
<keyword evidence="1" id="KW-0812">Transmembrane</keyword>
<name>A0ABW4AZQ5_9GAMM</name>
<comment type="caution">
    <text evidence="2">The sequence shown here is derived from an EMBL/GenBank/DDBJ whole genome shotgun (WGS) entry which is preliminary data.</text>
</comment>
<proteinExistence type="predicted"/>
<dbReference type="Proteomes" id="UP001597059">
    <property type="component" value="Unassembled WGS sequence"/>
</dbReference>
<dbReference type="RefSeq" id="WP_377365901.1">
    <property type="nucleotide sequence ID" value="NZ_JBHTMN010000006.1"/>
</dbReference>
<keyword evidence="1" id="KW-0472">Membrane</keyword>
<keyword evidence="3" id="KW-1185">Reference proteome</keyword>
<reference evidence="3" key="1">
    <citation type="journal article" date="2019" name="Int. J. Syst. Evol. Microbiol.">
        <title>The Global Catalogue of Microorganisms (GCM) 10K type strain sequencing project: providing services to taxonomists for standard genome sequencing and annotation.</title>
        <authorList>
            <consortium name="The Broad Institute Genomics Platform"/>
            <consortium name="The Broad Institute Genome Sequencing Center for Infectious Disease"/>
            <person name="Wu L."/>
            <person name="Ma J."/>
        </authorList>
    </citation>
    <scope>NUCLEOTIDE SEQUENCE [LARGE SCALE GENOMIC DNA]</scope>
    <source>
        <strain evidence="3">JCM 30774</strain>
    </source>
</reference>
<evidence type="ECO:0000313" key="2">
    <source>
        <dbReference type="EMBL" id="MFD1382726.1"/>
    </source>
</evidence>
<gene>
    <name evidence="2" type="ORF">ACFQ45_05090</name>
</gene>
<protein>
    <submittedName>
        <fullName evidence="2">Uncharacterized protein</fullName>
    </submittedName>
</protein>
<feature type="transmembrane region" description="Helical" evidence="1">
    <location>
        <begin position="16"/>
        <end position="36"/>
    </location>
</feature>
<organism evidence="2 3">
    <name type="scientific">Rhodanobacter aciditrophus</name>
    <dbReference type="NCBI Taxonomy" id="1623218"/>
    <lineage>
        <taxon>Bacteria</taxon>
        <taxon>Pseudomonadati</taxon>
        <taxon>Pseudomonadota</taxon>
        <taxon>Gammaproteobacteria</taxon>
        <taxon>Lysobacterales</taxon>
        <taxon>Rhodanobacteraceae</taxon>
        <taxon>Rhodanobacter</taxon>
    </lineage>
</organism>